<dbReference type="PANTHER" id="PTHR30353:SF15">
    <property type="entry name" value="INNER MEMBRANE PROTEIN YABI"/>
    <property type="match status" value="1"/>
</dbReference>
<feature type="domain" description="VTT" evidence="8">
    <location>
        <begin position="41"/>
        <end position="165"/>
    </location>
</feature>
<keyword evidence="5 7" id="KW-1133">Transmembrane helix</keyword>
<sequence>MNLETITNSVVDFVRANHEFAPIVLALLTFGESLAFVSLVVPAATILIGVGFVVAAAEIPFWQAWLGAVCGGVLGGAISFAIGRRYKAAAYAVWPLSRNARLIERGERFFQRFGPWAVFFGRFFGPTRAVLPLIAGIFLMPAVLFQSANMASAFVWAFIVLAPGAGLAKFLF</sequence>
<feature type="transmembrane region" description="Helical" evidence="7">
    <location>
        <begin position="62"/>
        <end position="82"/>
    </location>
</feature>
<comment type="caution">
    <text evidence="9">The sequence shown here is derived from an EMBL/GenBank/DDBJ whole genome shotgun (WGS) entry which is preliminary data.</text>
</comment>
<accession>A0A5N3PB42</accession>
<evidence type="ECO:0000313" key="10">
    <source>
        <dbReference type="Proteomes" id="UP000325684"/>
    </source>
</evidence>
<keyword evidence="10" id="KW-1185">Reference proteome</keyword>
<reference evidence="9 10" key="1">
    <citation type="journal article" date="2019" name="Microorganisms">
        <title>Genome Insights into the Novel Species Microvirga brassicacearum, a Rapeseed Endophyte with Biotechnological Potential.</title>
        <authorList>
            <person name="Jimenez-Gomez A."/>
            <person name="Saati-Santamaria Z."/>
            <person name="Igual J.M."/>
            <person name="Rivas R."/>
            <person name="Mateos P.F."/>
            <person name="Garcia-Fraile P."/>
        </authorList>
    </citation>
    <scope>NUCLEOTIDE SEQUENCE [LARGE SCALE GENOMIC DNA]</scope>
    <source>
        <strain evidence="9 10">CDVBN77</strain>
    </source>
</reference>
<dbReference type="InterPro" id="IPR032818">
    <property type="entry name" value="DedA-like"/>
</dbReference>
<organism evidence="9 10">
    <name type="scientific">Microvirga brassicacearum</name>
    <dbReference type="NCBI Taxonomy" id="2580413"/>
    <lineage>
        <taxon>Bacteria</taxon>
        <taxon>Pseudomonadati</taxon>
        <taxon>Pseudomonadota</taxon>
        <taxon>Alphaproteobacteria</taxon>
        <taxon>Hyphomicrobiales</taxon>
        <taxon>Methylobacteriaceae</taxon>
        <taxon>Microvirga</taxon>
    </lineage>
</organism>
<proteinExistence type="inferred from homology"/>
<keyword evidence="4 7" id="KW-0812">Transmembrane</keyword>
<evidence type="ECO:0000256" key="7">
    <source>
        <dbReference type="RuleBase" id="RU367016"/>
    </source>
</evidence>
<feature type="transmembrane region" description="Helical" evidence="7">
    <location>
        <begin position="34"/>
        <end position="56"/>
    </location>
</feature>
<evidence type="ECO:0000256" key="6">
    <source>
        <dbReference type="ARBA" id="ARBA00023136"/>
    </source>
</evidence>
<comment type="similarity">
    <text evidence="2 7">Belongs to the DedA family.</text>
</comment>
<evidence type="ECO:0000259" key="8">
    <source>
        <dbReference type="Pfam" id="PF09335"/>
    </source>
</evidence>
<name>A0A5N3PB42_9HYPH</name>
<evidence type="ECO:0000256" key="1">
    <source>
        <dbReference type="ARBA" id="ARBA00004651"/>
    </source>
</evidence>
<dbReference type="RefSeq" id="WP_150944338.1">
    <property type="nucleotide sequence ID" value="NZ_VCMV01000014.1"/>
</dbReference>
<evidence type="ECO:0000256" key="4">
    <source>
        <dbReference type="ARBA" id="ARBA00022692"/>
    </source>
</evidence>
<dbReference type="AlphaFoldDB" id="A0A5N3PB42"/>
<protein>
    <submittedName>
        <fullName evidence="9">DedA family protein</fullName>
    </submittedName>
</protein>
<evidence type="ECO:0000313" key="9">
    <source>
        <dbReference type="EMBL" id="KAB0266982.1"/>
    </source>
</evidence>
<evidence type="ECO:0000256" key="5">
    <source>
        <dbReference type="ARBA" id="ARBA00022989"/>
    </source>
</evidence>
<dbReference type="EMBL" id="VCMV01000014">
    <property type="protein sequence ID" value="KAB0266982.1"/>
    <property type="molecule type" value="Genomic_DNA"/>
</dbReference>
<dbReference type="Pfam" id="PF09335">
    <property type="entry name" value="VTT_dom"/>
    <property type="match status" value="1"/>
</dbReference>
<gene>
    <name evidence="9" type="ORF">FEZ63_11135</name>
</gene>
<dbReference type="InterPro" id="IPR032816">
    <property type="entry name" value="VTT_dom"/>
</dbReference>
<feature type="transmembrane region" description="Helical" evidence="7">
    <location>
        <begin position="129"/>
        <end position="147"/>
    </location>
</feature>
<dbReference type="OrthoDB" id="9801622at2"/>
<dbReference type="Proteomes" id="UP000325684">
    <property type="component" value="Unassembled WGS sequence"/>
</dbReference>
<keyword evidence="3 7" id="KW-1003">Cell membrane</keyword>
<dbReference type="PANTHER" id="PTHR30353">
    <property type="entry name" value="INNER MEMBRANE PROTEIN DEDA-RELATED"/>
    <property type="match status" value="1"/>
</dbReference>
<keyword evidence="6 7" id="KW-0472">Membrane</keyword>
<comment type="subcellular location">
    <subcellularLocation>
        <location evidence="1 7">Cell membrane</location>
        <topology evidence="1 7">Multi-pass membrane protein</topology>
    </subcellularLocation>
</comment>
<feature type="transmembrane region" description="Helical" evidence="7">
    <location>
        <begin position="153"/>
        <end position="171"/>
    </location>
</feature>
<evidence type="ECO:0000256" key="3">
    <source>
        <dbReference type="ARBA" id="ARBA00022475"/>
    </source>
</evidence>
<dbReference type="GO" id="GO:0005886">
    <property type="term" value="C:plasma membrane"/>
    <property type="evidence" value="ECO:0007669"/>
    <property type="project" value="UniProtKB-SubCell"/>
</dbReference>
<evidence type="ECO:0000256" key="2">
    <source>
        <dbReference type="ARBA" id="ARBA00010792"/>
    </source>
</evidence>